<accession>A0A3B1DMQ5</accession>
<proteinExistence type="predicted"/>
<organism evidence="2">
    <name type="scientific">hydrothermal vent metagenome</name>
    <dbReference type="NCBI Taxonomy" id="652676"/>
    <lineage>
        <taxon>unclassified sequences</taxon>
        <taxon>metagenomes</taxon>
        <taxon>ecological metagenomes</taxon>
    </lineage>
</organism>
<dbReference type="EMBL" id="UOGK01000634">
    <property type="protein sequence ID" value="VAX42042.1"/>
    <property type="molecule type" value="Genomic_DNA"/>
</dbReference>
<protein>
    <recommendedName>
        <fullName evidence="1">STAS domain-containing protein</fullName>
    </recommendedName>
</protein>
<dbReference type="SUPFAM" id="SSF52091">
    <property type="entry name" value="SpoIIaa-like"/>
    <property type="match status" value="1"/>
</dbReference>
<sequence length="119" mass="13058">MAGSDSRIRVKQAEGVTQIEFIDRNILDEANIQAIGEEIGTIIESSPKPKLLISFANVDHLSSAALGTLITINTKIRNKGGKLCLADIDPQIYEVFVITRLNQLFEIKESTAEALKAFD</sequence>
<dbReference type="PANTHER" id="PTHR33495">
    <property type="entry name" value="ANTI-SIGMA FACTOR ANTAGONIST TM_1081-RELATED-RELATED"/>
    <property type="match status" value="1"/>
</dbReference>
<dbReference type="GO" id="GO:0043856">
    <property type="term" value="F:anti-sigma factor antagonist activity"/>
    <property type="evidence" value="ECO:0007669"/>
    <property type="project" value="TreeGrafter"/>
</dbReference>
<dbReference type="AlphaFoldDB" id="A0A3B1DMQ5"/>
<dbReference type="InterPro" id="IPR036513">
    <property type="entry name" value="STAS_dom_sf"/>
</dbReference>
<evidence type="ECO:0000259" key="1">
    <source>
        <dbReference type="PROSITE" id="PS50801"/>
    </source>
</evidence>
<gene>
    <name evidence="2" type="ORF">MNBD_PLANCTO03-1255</name>
</gene>
<reference evidence="2" key="1">
    <citation type="submission" date="2018-06" db="EMBL/GenBank/DDBJ databases">
        <authorList>
            <person name="Zhirakovskaya E."/>
        </authorList>
    </citation>
    <scope>NUCLEOTIDE SEQUENCE</scope>
</reference>
<evidence type="ECO:0000313" key="2">
    <source>
        <dbReference type="EMBL" id="VAX42042.1"/>
    </source>
</evidence>
<dbReference type="InterPro" id="IPR002645">
    <property type="entry name" value="STAS_dom"/>
</dbReference>
<name>A0A3B1DMQ5_9ZZZZ</name>
<dbReference type="CDD" id="cd07043">
    <property type="entry name" value="STAS_anti-anti-sigma_factors"/>
    <property type="match status" value="1"/>
</dbReference>
<dbReference type="Pfam" id="PF01740">
    <property type="entry name" value="STAS"/>
    <property type="match status" value="1"/>
</dbReference>
<dbReference type="PROSITE" id="PS50801">
    <property type="entry name" value="STAS"/>
    <property type="match status" value="1"/>
</dbReference>
<feature type="domain" description="STAS" evidence="1">
    <location>
        <begin position="27"/>
        <end position="118"/>
    </location>
</feature>
<dbReference type="Gene3D" id="3.30.750.24">
    <property type="entry name" value="STAS domain"/>
    <property type="match status" value="1"/>
</dbReference>